<dbReference type="AlphaFoldDB" id="A0AA86NVR6"/>
<evidence type="ECO:0000313" key="3">
    <source>
        <dbReference type="Proteomes" id="UP001642409"/>
    </source>
</evidence>
<reference evidence="2 3" key="2">
    <citation type="submission" date="2024-07" db="EMBL/GenBank/DDBJ databases">
        <authorList>
            <person name="Akdeniz Z."/>
        </authorList>
    </citation>
    <scope>NUCLEOTIDE SEQUENCE [LARGE SCALE GENOMIC DNA]</scope>
</reference>
<gene>
    <name evidence="1" type="ORF">HINF_LOCUS14181</name>
    <name evidence="2" type="ORF">HINF_LOCUS18121</name>
</gene>
<organism evidence="1">
    <name type="scientific">Hexamita inflata</name>
    <dbReference type="NCBI Taxonomy" id="28002"/>
    <lineage>
        <taxon>Eukaryota</taxon>
        <taxon>Metamonada</taxon>
        <taxon>Diplomonadida</taxon>
        <taxon>Hexamitidae</taxon>
        <taxon>Hexamitinae</taxon>
        <taxon>Hexamita</taxon>
    </lineage>
</organism>
<name>A0AA86NVR6_9EUKA</name>
<dbReference type="Proteomes" id="UP001642409">
    <property type="component" value="Unassembled WGS sequence"/>
</dbReference>
<dbReference type="EMBL" id="CATOUU010000369">
    <property type="protein sequence ID" value="CAI9926536.1"/>
    <property type="molecule type" value="Genomic_DNA"/>
</dbReference>
<sequence>MQKCIFNKNSNIVLNTRSYTEILNYSKSAGIRLGSAPTRRSQPQIPPRTNMENWQCDFSGSFLDMMKARASRQVATLDEAVDRFYSQDEQVKKSFWIDMAATLGTTHKKLHDYFHNTWSKQFCADMAPFKAEISGVLKSCGHSDMKMVLRSVLAHLHDKYPALRFHYQTLYQFINYKMSQDKKFQPAASAPAASEPMSQLVSDQVILQLQQILSSTQ</sequence>
<accession>A0AA86NVR6</accession>
<protein>
    <submittedName>
        <fullName evidence="1">Uncharacterized protein</fullName>
    </submittedName>
</protein>
<evidence type="ECO:0000313" key="1">
    <source>
        <dbReference type="EMBL" id="CAI9926536.1"/>
    </source>
</evidence>
<reference evidence="1" key="1">
    <citation type="submission" date="2023-06" db="EMBL/GenBank/DDBJ databases">
        <authorList>
            <person name="Kurt Z."/>
        </authorList>
    </citation>
    <scope>NUCLEOTIDE SEQUENCE</scope>
</reference>
<comment type="caution">
    <text evidence="1">The sequence shown here is derived from an EMBL/GenBank/DDBJ whole genome shotgun (WGS) entry which is preliminary data.</text>
</comment>
<keyword evidence="3" id="KW-1185">Reference proteome</keyword>
<proteinExistence type="predicted"/>
<evidence type="ECO:0000313" key="2">
    <source>
        <dbReference type="EMBL" id="CAL6002855.1"/>
    </source>
</evidence>
<dbReference type="EMBL" id="CAXDID020000046">
    <property type="protein sequence ID" value="CAL6002855.1"/>
    <property type="molecule type" value="Genomic_DNA"/>
</dbReference>